<evidence type="ECO:0000256" key="1">
    <source>
        <dbReference type="SAM" id="MobiDB-lite"/>
    </source>
</evidence>
<dbReference type="AlphaFoldDB" id="A0A7S3D3I8"/>
<proteinExistence type="predicted"/>
<sequence length="104" mass="11503">MSVLSYLPSAFVVPAWSGEEKVAGREKDTPDFEQMVVAAEKETREEKQAVCDWKKKEPYPGHDLQQTVPWRNGSPAGSDEDDHDSVFSAVSILSESDSEGIESD</sequence>
<gene>
    <name evidence="2" type="ORF">PBIL07802_LOCUS7544</name>
</gene>
<evidence type="ECO:0000313" key="2">
    <source>
        <dbReference type="EMBL" id="CAE0245363.1"/>
    </source>
</evidence>
<feature type="region of interest" description="Disordered" evidence="1">
    <location>
        <begin position="41"/>
        <end position="85"/>
    </location>
</feature>
<protein>
    <submittedName>
        <fullName evidence="2">Uncharacterized protein</fullName>
    </submittedName>
</protein>
<organism evidence="2">
    <name type="scientific">Palpitomonas bilix</name>
    <dbReference type="NCBI Taxonomy" id="652834"/>
    <lineage>
        <taxon>Eukaryota</taxon>
        <taxon>Eukaryota incertae sedis</taxon>
    </lineage>
</organism>
<name>A0A7S3D3I8_9EUKA</name>
<accession>A0A7S3D3I8</accession>
<dbReference type="EMBL" id="HBIB01011615">
    <property type="protein sequence ID" value="CAE0245363.1"/>
    <property type="molecule type" value="Transcribed_RNA"/>
</dbReference>
<reference evidence="2" key="1">
    <citation type="submission" date="2021-01" db="EMBL/GenBank/DDBJ databases">
        <authorList>
            <person name="Corre E."/>
            <person name="Pelletier E."/>
            <person name="Niang G."/>
            <person name="Scheremetjew M."/>
            <person name="Finn R."/>
            <person name="Kale V."/>
            <person name="Holt S."/>
            <person name="Cochrane G."/>
            <person name="Meng A."/>
            <person name="Brown T."/>
            <person name="Cohen L."/>
        </authorList>
    </citation>
    <scope>NUCLEOTIDE SEQUENCE</scope>
    <source>
        <strain evidence="2">NIES-2562</strain>
    </source>
</reference>
<feature type="compositionally biased region" description="Basic and acidic residues" evidence="1">
    <location>
        <begin position="41"/>
        <end position="60"/>
    </location>
</feature>